<dbReference type="GeneID" id="66079829"/>
<keyword evidence="3" id="KW-1185">Reference proteome</keyword>
<feature type="region of interest" description="Disordered" evidence="1">
    <location>
        <begin position="89"/>
        <end position="110"/>
    </location>
</feature>
<dbReference type="RefSeq" id="XP_043005514.1">
    <property type="nucleotide sequence ID" value="XM_043155732.1"/>
</dbReference>
<evidence type="ECO:0000313" key="2">
    <source>
        <dbReference type="EMBL" id="KAG7089044.1"/>
    </source>
</evidence>
<organism evidence="2 3">
    <name type="scientific">Marasmius oreades</name>
    <name type="common">fairy-ring Marasmius</name>
    <dbReference type="NCBI Taxonomy" id="181124"/>
    <lineage>
        <taxon>Eukaryota</taxon>
        <taxon>Fungi</taxon>
        <taxon>Dikarya</taxon>
        <taxon>Basidiomycota</taxon>
        <taxon>Agaricomycotina</taxon>
        <taxon>Agaricomycetes</taxon>
        <taxon>Agaricomycetidae</taxon>
        <taxon>Agaricales</taxon>
        <taxon>Marasmiineae</taxon>
        <taxon>Marasmiaceae</taxon>
        <taxon>Marasmius</taxon>
    </lineage>
</organism>
<name>A0A9P7URD2_9AGAR</name>
<feature type="region of interest" description="Disordered" evidence="1">
    <location>
        <begin position="20"/>
        <end position="42"/>
    </location>
</feature>
<evidence type="ECO:0000313" key="3">
    <source>
        <dbReference type="Proteomes" id="UP001049176"/>
    </source>
</evidence>
<dbReference type="AlphaFoldDB" id="A0A9P7URD2"/>
<feature type="compositionally biased region" description="Low complexity" evidence="1">
    <location>
        <begin position="89"/>
        <end position="100"/>
    </location>
</feature>
<dbReference type="KEGG" id="more:E1B28_010754"/>
<reference evidence="2" key="1">
    <citation type="journal article" date="2021" name="Genome Biol. Evol.">
        <title>The assembled and annotated genome of the fairy-ring fungus Marasmius oreades.</title>
        <authorList>
            <person name="Hiltunen M."/>
            <person name="Ament-Velasquez S.L."/>
            <person name="Johannesson H."/>
        </authorList>
    </citation>
    <scope>NUCLEOTIDE SEQUENCE</scope>
    <source>
        <strain evidence="2">03SP1</strain>
    </source>
</reference>
<sequence>MLLNGFETLEGFGFCGTVHNERSIPEDPKQRPHPENNISSPTPLIKQVTRLLDELHQTLRTVYIFRTISSASAMYSVHIVYVRRAGALSSSSSSSPLSSPTNPDPIPCLS</sequence>
<proteinExistence type="predicted"/>
<protein>
    <submittedName>
        <fullName evidence="2">Uncharacterized protein</fullName>
    </submittedName>
</protein>
<gene>
    <name evidence="2" type="ORF">E1B28_010754</name>
</gene>
<dbReference type="EMBL" id="CM032187">
    <property type="protein sequence ID" value="KAG7089044.1"/>
    <property type="molecule type" value="Genomic_DNA"/>
</dbReference>
<dbReference type="Proteomes" id="UP001049176">
    <property type="component" value="Chromosome 7"/>
</dbReference>
<comment type="caution">
    <text evidence="2">The sequence shown here is derived from an EMBL/GenBank/DDBJ whole genome shotgun (WGS) entry which is preliminary data.</text>
</comment>
<accession>A0A9P7URD2</accession>
<evidence type="ECO:0000256" key="1">
    <source>
        <dbReference type="SAM" id="MobiDB-lite"/>
    </source>
</evidence>
<feature type="compositionally biased region" description="Basic and acidic residues" evidence="1">
    <location>
        <begin position="20"/>
        <end position="34"/>
    </location>
</feature>